<proteinExistence type="predicted"/>
<dbReference type="Ensembl" id="ENSSSCT00000076720.2">
    <property type="protein sequence ID" value="ENSSSCP00000072805.1"/>
    <property type="gene ID" value="ENSSSCG00000048237.2"/>
</dbReference>
<dbReference type="Pfam" id="PF05705">
    <property type="entry name" value="DUF829"/>
    <property type="match status" value="1"/>
</dbReference>
<dbReference type="Proteomes" id="UP000008227">
    <property type="component" value="Chromosome 18"/>
</dbReference>
<dbReference type="PANTHER" id="PTHR20908:SF4">
    <property type="entry name" value="SI:DKEY-5I3.5"/>
    <property type="match status" value="1"/>
</dbReference>
<dbReference type="InterPro" id="IPR008547">
    <property type="entry name" value="DUF829_TMEM53"/>
</dbReference>
<evidence type="ECO:0000313" key="2">
    <source>
        <dbReference type="Proteomes" id="UP000008227"/>
    </source>
</evidence>
<protein>
    <submittedName>
        <fullName evidence="1">Uncharacterized protein</fullName>
    </submittedName>
</protein>
<reference evidence="1" key="2">
    <citation type="journal article" date="2020" name="Gigascience">
        <title>An improved pig reference genome sequence to enable pig genetics and genomics research.</title>
        <authorList>
            <person name="Warr A."/>
            <person name="Affara N."/>
            <person name="Aken B."/>
            <person name="Beiki H."/>
            <person name="Bickhart D.M."/>
            <person name="Billis K."/>
            <person name="Chow W."/>
            <person name="Eory L."/>
            <person name="Finlayson H.A."/>
            <person name="Flicek P."/>
            <person name="Giron C.G."/>
            <person name="Griffin D.K."/>
            <person name="Hall R."/>
            <person name="Hannum G."/>
            <person name="Hourlier T."/>
            <person name="Howe K."/>
            <person name="Hume D.A."/>
            <person name="Izuogu O."/>
            <person name="Kim K."/>
            <person name="Koren S."/>
            <person name="Liu H."/>
            <person name="Manchanda N."/>
            <person name="Martin F.J."/>
            <person name="Nonneman D.J."/>
            <person name="O'Connor R.E."/>
            <person name="Phillippy A.M."/>
            <person name="Rohrer G.A."/>
            <person name="Rosen B.D."/>
            <person name="Rund L.A."/>
            <person name="Sargent C.A."/>
            <person name="Schook L.B."/>
            <person name="Schroeder S.G."/>
            <person name="Schwartz A.S."/>
            <person name="Skinner B.M."/>
            <person name="Talbot R."/>
            <person name="Tseng E."/>
            <person name="Tuggle C.K."/>
            <person name="Watson M."/>
            <person name="Smith T.P.L."/>
            <person name="Archibald A.L."/>
        </authorList>
    </citation>
    <scope>NUCLEOTIDE SEQUENCE [LARGE SCALE GENOMIC DNA]</scope>
    <source>
        <strain evidence="1">Duroc</strain>
    </source>
</reference>
<reference evidence="1" key="3">
    <citation type="submission" date="2025-08" db="UniProtKB">
        <authorList>
            <consortium name="Ensembl"/>
        </authorList>
    </citation>
    <scope>IDENTIFICATION</scope>
</reference>
<accession>A0A5G2R6U7</accession>
<dbReference type="PANTHER" id="PTHR20908">
    <property type="entry name" value="LD15586P"/>
    <property type="match status" value="1"/>
</dbReference>
<dbReference type="Bgee" id="ENSSSCG00000048237">
    <property type="expression patterns" value="Expressed in pituitary gland and 39 other cell types or tissues"/>
</dbReference>
<reference evidence="2" key="1">
    <citation type="submission" date="2009-11" db="EMBL/GenBank/DDBJ databases">
        <authorList>
            <consortium name="Porcine genome sequencing project"/>
        </authorList>
    </citation>
    <scope>NUCLEOTIDE SEQUENCE [LARGE SCALE GENOMIC DNA]</scope>
    <source>
        <strain evidence="2">Duroc</strain>
    </source>
</reference>
<reference evidence="1" key="4">
    <citation type="submission" date="2025-09" db="UniProtKB">
        <authorList>
            <consortium name="Ensembl"/>
        </authorList>
    </citation>
    <scope>IDENTIFICATION</scope>
</reference>
<dbReference type="InParanoid" id="A0A5G2R6U7"/>
<keyword evidence="2" id="KW-1185">Reference proteome</keyword>
<evidence type="ECO:0000313" key="1">
    <source>
        <dbReference type="Ensembl" id="ENSSSCP00000072805.1"/>
    </source>
</evidence>
<organism evidence="1 2">
    <name type="scientific">Sus scrofa</name>
    <name type="common">Pig</name>
    <dbReference type="NCBI Taxonomy" id="9823"/>
    <lineage>
        <taxon>Eukaryota</taxon>
        <taxon>Metazoa</taxon>
        <taxon>Chordata</taxon>
        <taxon>Craniata</taxon>
        <taxon>Vertebrata</taxon>
        <taxon>Euteleostomi</taxon>
        <taxon>Mammalia</taxon>
        <taxon>Eutheria</taxon>
        <taxon>Laurasiatheria</taxon>
        <taxon>Artiodactyla</taxon>
        <taxon>Suina</taxon>
        <taxon>Suidae</taxon>
        <taxon>Sus</taxon>
    </lineage>
</organism>
<dbReference type="AlphaFoldDB" id="A0A5G2R6U7"/>
<sequence>PGSPAPSTCTAGQPPHPQSPWGPAHCSCCGWGHSQPAAQAKYLQLCLACGFDVLAVKSALSHFLCLRWALGQAAHLLALLRGSGALAGRPLMVHVLSLGGYTFAQMLLLMSQDPGCHNSMAQRLRGHIFNSLVVGSLDRIALGECARARVGTQTELDPR</sequence>
<name>A0A5G2R6U7_PIG</name>